<keyword evidence="5" id="KW-1185">Reference proteome</keyword>
<dbReference type="AlphaFoldDB" id="W4UQ52"/>
<organism evidence="4 5">
    <name type="scientific">Bacteroides reticulotermitis JCM 10512</name>
    <dbReference type="NCBI Taxonomy" id="1445607"/>
    <lineage>
        <taxon>Bacteria</taxon>
        <taxon>Pseudomonadati</taxon>
        <taxon>Bacteroidota</taxon>
        <taxon>Bacteroidia</taxon>
        <taxon>Bacteroidales</taxon>
        <taxon>Bacteroidaceae</taxon>
        <taxon>Bacteroides</taxon>
    </lineage>
</organism>
<accession>W4UQ52</accession>
<dbReference type="Gene3D" id="2.170.130.10">
    <property type="entry name" value="TonB-dependent receptor, plug domain"/>
    <property type="match status" value="1"/>
</dbReference>
<dbReference type="NCBIfam" id="TIGR04057">
    <property type="entry name" value="SusC_RagA_signa"/>
    <property type="match status" value="1"/>
</dbReference>
<dbReference type="Gene3D" id="2.60.40.1120">
    <property type="entry name" value="Carboxypeptidase-like, regulatory domain"/>
    <property type="match status" value="1"/>
</dbReference>
<proteinExistence type="inferred from homology"/>
<dbReference type="InterPro" id="IPR039426">
    <property type="entry name" value="TonB-dep_rcpt-like"/>
</dbReference>
<gene>
    <name evidence="4" type="ORF">JCM10512_1344</name>
</gene>
<dbReference type="Pfam" id="PF13715">
    <property type="entry name" value="CarbopepD_reg_2"/>
    <property type="match status" value="1"/>
</dbReference>
<dbReference type="FunFam" id="2.60.40.1120:FF:000003">
    <property type="entry name" value="Outer membrane protein Omp121"/>
    <property type="match status" value="1"/>
</dbReference>
<comment type="subcellular location">
    <subcellularLocation>
        <location evidence="2">Cell outer membrane</location>
        <topology evidence="2">Multi-pass membrane protein</topology>
    </subcellularLocation>
</comment>
<keyword evidence="2" id="KW-0998">Cell outer membrane</keyword>
<dbReference type="GO" id="GO:0044718">
    <property type="term" value="P:siderophore transmembrane transport"/>
    <property type="evidence" value="ECO:0007669"/>
    <property type="project" value="TreeGrafter"/>
</dbReference>
<reference evidence="4 5" key="1">
    <citation type="journal article" date="2014" name="Genome Announc.">
        <title>Draft Genome Sequence of Bacteroides reticulotermitis Strain JCM 10512T, Isolated from the Gut of a Termite.</title>
        <authorList>
            <person name="Yuki M."/>
            <person name="Oshima K."/>
            <person name="Suda W."/>
            <person name="Sakamoto M."/>
            <person name="Iida T."/>
            <person name="Hattori M."/>
            <person name="Ohkuma M."/>
        </authorList>
    </citation>
    <scope>NUCLEOTIDE SEQUENCE [LARGE SCALE GENOMIC DNA]</scope>
    <source>
        <strain evidence="4 5">JCM 10512</strain>
    </source>
</reference>
<dbReference type="GO" id="GO:0015344">
    <property type="term" value="F:siderophore uptake transmembrane transporter activity"/>
    <property type="evidence" value="ECO:0007669"/>
    <property type="project" value="TreeGrafter"/>
</dbReference>
<dbReference type="InterPro" id="IPR023997">
    <property type="entry name" value="TonB-dep_OMP_SusC/RagA_CS"/>
</dbReference>
<evidence type="ECO:0000256" key="2">
    <source>
        <dbReference type="PROSITE-ProRule" id="PRU01360"/>
    </source>
</evidence>
<dbReference type="PROSITE" id="PS52016">
    <property type="entry name" value="TONB_DEPENDENT_REC_3"/>
    <property type="match status" value="1"/>
</dbReference>
<dbReference type="InterPro" id="IPR037066">
    <property type="entry name" value="Plug_dom_sf"/>
</dbReference>
<dbReference type="PANTHER" id="PTHR30069:SF29">
    <property type="entry name" value="HEMOGLOBIN AND HEMOGLOBIN-HAPTOGLOBIN-BINDING PROTEIN 1-RELATED"/>
    <property type="match status" value="1"/>
</dbReference>
<keyword evidence="2" id="KW-0812">Transmembrane</keyword>
<keyword evidence="2" id="KW-0472">Membrane</keyword>
<keyword evidence="1" id="KW-0732">Signal</keyword>
<dbReference type="GO" id="GO:0009279">
    <property type="term" value="C:cell outer membrane"/>
    <property type="evidence" value="ECO:0007669"/>
    <property type="project" value="UniProtKB-SubCell"/>
</dbReference>
<comment type="caution">
    <text evidence="4">The sequence shown here is derived from an EMBL/GenBank/DDBJ whole genome shotgun (WGS) entry which is preliminary data.</text>
</comment>
<dbReference type="STRING" id="1445607.JCM10512_1344"/>
<comment type="similarity">
    <text evidence="2">Belongs to the TonB-dependent receptor family.</text>
</comment>
<sequence length="232" mass="24015">MAQAQKKIQGKVVDPNGEPLIGVNVSVVGGVGGTITDIDGNYSINASAGTNLKFSYIGYKDQIITVTAQSTINVKLMEDSELLDEVVVVGYGTQKKESLTGAVTVVGAKSFQEKGGLSSPLEALQGQVAGVMITRGSSAPGDESWSLNLRGSSSKNSTEPLIIIDGVACNSVNDMRLLNPNDIETINFLKDGSAAIYGSRAAGGVVLITTKKGVEGKVKVEYGATATMKTVA</sequence>
<keyword evidence="2" id="KW-1134">Transmembrane beta strand</keyword>
<feature type="domain" description="TonB-dependent receptor plug" evidence="3">
    <location>
        <begin position="96"/>
        <end position="205"/>
    </location>
</feature>
<dbReference type="PANTHER" id="PTHR30069">
    <property type="entry name" value="TONB-DEPENDENT OUTER MEMBRANE RECEPTOR"/>
    <property type="match status" value="1"/>
</dbReference>
<evidence type="ECO:0000313" key="4">
    <source>
        <dbReference type="EMBL" id="GAE83091.1"/>
    </source>
</evidence>
<keyword evidence="2" id="KW-0813">Transport</keyword>
<dbReference type="SUPFAM" id="SSF56935">
    <property type="entry name" value="Porins"/>
    <property type="match status" value="1"/>
</dbReference>
<dbReference type="SUPFAM" id="SSF49464">
    <property type="entry name" value="Carboxypeptidase regulatory domain-like"/>
    <property type="match status" value="1"/>
</dbReference>
<evidence type="ECO:0000259" key="3">
    <source>
        <dbReference type="Pfam" id="PF07715"/>
    </source>
</evidence>
<dbReference type="Pfam" id="PF07715">
    <property type="entry name" value="Plug"/>
    <property type="match status" value="1"/>
</dbReference>
<dbReference type="InterPro" id="IPR012910">
    <property type="entry name" value="Plug_dom"/>
</dbReference>
<keyword evidence="4" id="KW-0675">Receptor</keyword>
<dbReference type="InterPro" id="IPR008969">
    <property type="entry name" value="CarboxyPept-like_regulatory"/>
</dbReference>
<protein>
    <submittedName>
        <fullName evidence="4">TonB-dependent receptor</fullName>
    </submittedName>
</protein>
<dbReference type="EMBL" id="BAIV01000006">
    <property type="protein sequence ID" value="GAE83091.1"/>
    <property type="molecule type" value="Genomic_DNA"/>
</dbReference>
<evidence type="ECO:0000256" key="1">
    <source>
        <dbReference type="ARBA" id="ARBA00022729"/>
    </source>
</evidence>
<name>W4UQ52_9BACE</name>
<dbReference type="Proteomes" id="UP000019131">
    <property type="component" value="Unassembled WGS sequence"/>
</dbReference>
<evidence type="ECO:0000313" key="5">
    <source>
        <dbReference type="Proteomes" id="UP000019131"/>
    </source>
</evidence>